<reference evidence="1 2" key="1">
    <citation type="journal article" date="2014" name="Mol. Plant">
        <title>Chromosome Scale Genome Assembly and Transcriptome Profiling of Nannochloropsis gaditana in Nitrogen Depletion.</title>
        <authorList>
            <person name="Corteggiani Carpinelli E."/>
            <person name="Telatin A."/>
            <person name="Vitulo N."/>
            <person name="Forcato C."/>
            <person name="D'Angelo M."/>
            <person name="Schiavon R."/>
            <person name="Vezzi A."/>
            <person name="Giacometti G.M."/>
            <person name="Morosinotto T."/>
            <person name="Valle G."/>
        </authorList>
    </citation>
    <scope>NUCLEOTIDE SEQUENCE [LARGE SCALE GENOMIC DNA]</scope>
    <source>
        <strain evidence="1 2">B-31</strain>
    </source>
</reference>
<evidence type="ECO:0000313" key="2">
    <source>
        <dbReference type="Proteomes" id="UP000019335"/>
    </source>
</evidence>
<organism evidence="1 2">
    <name type="scientific">Nannochloropsis gaditana</name>
    <dbReference type="NCBI Taxonomy" id="72520"/>
    <lineage>
        <taxon>Eukaryota</taxon>
        <taxon>Sar</taxon>
        <taxon>Stramenopiles</taxon>
        <taxon>Ochrophyta</taxon>
        <taxon>Eustigmatophyceae</taxon>
        <taxon>Eustigmatales</taxon>
        <taxon>Monodopsidaceae</taxon>
        <taxon>Nannochloropsis</taxon>
    </lineage>
</organism>
<evidence type="ECO:0000313" key="1">
    <source>
        <dbReference type="EMBL" id="EWM20449.1"/>
    </source>
</evidence>
<comment type="caution">
    <text evidence="1">The sequence shown here is derived from an EMBL/GenBank/DDBJ whole genome shotgun (WGS) entry which is preliminary data.</text>
</comment>
<gene>
    <name evidence="1" type="ORF">Naga_101516g1</name>
</gene>
<name>W7THQ3_9STRA</name>
<sequence length="145" mass="16772">MHHSFHGNGTAMRVEIVGRDGNVLHTQILRQKRVVEKTGGGAEGVLEVKSRDRRMPVEMCLGWLRNLRGLENENGRYTCVKRPCRSRNVACREERARGHRNTLINLTITPLKATRRQTVRESMAIRNSLYKIRCKYQSLLGETWM</sequence>
<dbReference type="EMBL" id="AZIL01003071">
    <property type="protein sequence ID" value="EWM20449.1"/>
    <property type="molecule type" value="Genomic_DNA"/>
</dbReference>
<accession>W7THQ3</accession>
<dbReference type="Proteomes" id="UP000019335">
    <property type="component" value="Unassembled WGS sequence"/>
</dbReference>
<proteinExistence type="predicted"/>
<dbReference type="AlphaFoldDB" id="W7THQ3"/>
<protein>
    <submittedName>
        <fullName evidence="1">Uncharacterized protein</fullName>
    </submittedName>
</protein>
<keyword evidence="2" id="KW-1185">Reference proteome</keyword>